<sequence length="266" mass="27660">MTGRHDAETTDTRAGTGGADAPHRHAAEHLAPRGGVRLAGVRKTYGAGDNVVHALDGVDLELPAGSFTVVLGPSGSGKTTMLNVVGGIEQATAGTVEVAGQDISGRSPVDLAGFRREHVGFVFQFFNLVPTLTARENVEIIVELTGVGQAKRAPELLAQVGLAERADHFPAQLSGGQQQRVAIARALATDPDLLLADEPTGALDLTTGRQILGVLLDLNRAGRTVVVVTHNASVAQIADTVVTVVDGKIRSVEHQESPADAEAVSW</sequence>
<dbReference type="RefSeq" id="WP_304602164.1">
    <property type="nucleotide sequence ID" value="NZ_JAUQYO010000001.1"/>
</dbReference>
<evidence type="ECO:0000313" key="7">
    <source>
        <dbReference type="Proteomes" id="UP001232536"/>
    </source>
</evidence>
<organism evidence="6 7">
    <name type="scientific">Actinotalea lenta</name>
    <dbReference type="NCBI Taxonomy" id="3064654"/>
    <lineage>
        <taxon>Bacteria</taxon>
        <taxon>Bacillati</taxon>
        <taxon>Actinomycetota</taxon>
        <taxon>Actinomycetes</taxon>
        <taxon>Micrococcales</taxon>
        <taxon>Cellulomonadaceae</taxon>
        <taxon>Actinotalea</taxon>
    </lineage>
</organism>
<dbReference type="PROSITE" id="PS50893">
    <property type="entry name" value="ABC_TRANSPORTER_2"/>
    <property type="match status" value="1"/>
</dbReference>
<protein>
    <submittedName>
        <fullName evidence="6">ABC transporter ATP-binding protein</fullName>
    </submittedName>
</protein>
<dbReference type="InterPro" id="IPR027417">
    <property type="entry name" value="P-loop_NTPase"/>
</dbReference>
<keyword evidence="7" id="KW-1185">Reference proteome</keyword>
<feature type="compositionally biased region" description="Basic and acidic residues" evidence="4">
    <location>
        <begin position="1"/>
        <end position="11"/>
    </location>
</feature>
<reference evidence="6 7" key="1">
    <citation type="submission" date="2023-07" db="EMBL/GenBank/DDBJ databases">
        <title>Description of novel actinomycetes strains, isolated from tidal flat sediment.</title>
        <authorList>
            <person name="Lu C."/>
        </authorList>
    </citation>
    <scope>NUCLEOTIDE SEQUENCE [LARGE SCALE GENOMIC DNA]</scope>
    <source>
        <strain evidence="6 7">SYSU T00b441</strain>
    </source>
</reference>
<dbReference type="Proteomes" id="UP001232536">
    <property type="component" value="Unassembled WGS sequence"/>
</dbReference>
<feature type="region of interest" description="Disordered" evidence="4">
    <location>
        <begin position="1"/>
        <end position="23"/>
    </location>
</feature>
<dbReference type="PANTHER" id="PTHR24220:SF685">
    <property type="entry name" value="ABC TRANSPORTER RELATED"/>
    <property type="match status" value="1"/>
</dbReference>
<evidence type="ECO:0000256" key="1">
    <source>
        <dbReference type="ARBA" id="ARBA00022448"/>
    </source>
</evidence>
<keyword evidence="1" id="KW-0813">Transport</keyword>
<dbReference type="SUPFAM" id="SSF52540">
    <property type="entry name" value="P-loop containing nucleoside triphosphate hydrolases"/>
    <property type="match status" value="1"/>
</dbReference>
<keyword evidence="2" id="KW-0547">Nucleotide-binding</keyword>
<accession>A0ABT9DC48</accession>
<dbReference type="InterPro" id="IPR003439">
    <property type="entry name" value="ABC_transporter-like_ATP-bd"/>
</dbReference>
<dbReference type="Pfam" id="PF00005">
    <property type="entry name" value="ABC_tran"/>
    <property type="match status" value="1"/>
</dbReference>
<comment type="caution">
    <text evidence="6">The sequence shown here is derived from an EMBL/GenBank/DDBJ whole genome shotgun (WGS) entry which is preliminary data.</text>
</comment>
<proteinExistence type="predicted"/>
<name>A0ABT9DC48_9CELL</name>
<keyword evidence="3 6" id="KW-0067">ATP-binding</keyword>
<evidence type="ECO:0000256" key="3">
    <source>
        <dbReference type="ARBA" id="ARBA00022840"/>
    </source>
</evidence>
<gene>
    <name evidence="6" type="ORF">Q6348_14805</name>
</gene>
<dbReference type="Gene3D" id="3.40.50.300">
    <property type="entry name" value="P-loop containing nucleotide triphosphate hydrolases"/>
    <property type="match status" value="1"/>
</dbReference>
<dbReference type="PANTHER" id="PTHR24220">
    <property type="entry name" value="IMPORT ATP-BINDING PROTEIN"/>
    <property type="match status" value="1"/>
</dbReference>
<dbReference type="EMBL" id="JAUQYP010000002">
    <property type="protein sequence ID" value="MDO8108465.1"/>
    <property type="molecule type" value="Genomic_DNA"/>
</dbReference>
<dbReference type="InterPro" id="IPR017871">
    <property type="entry name" value="ABC_transporter-like_CS"/>
</dbReference>
<dbReference type="PROSITE" id="PS00211">
    <property type="entry name" value="ABC_TRANSPORTER_1"/>
    <property type="match status" value="1"/>
</dbReference>
<evidence type="ECO:0000313" key="6">
    <source>
        <dbReference type="EMBL" id="MDO8108465.1"/>
    </source>
</evidence>
<evidence type="ECO:0000259" key="5">
    <source>
        <dbReference type="PROSITE" id="PS50893"/>
    </source>
</evidence>
<dbReference type="GO" id="GO:0005524">
    <property type="term" value="F:ATP binding"/>
    <property type="evidence" value="ECO:0007669"/>
    <property type="project" value="UniProtKB-KW"/>
</dbReference>
<evidence type="ECO:0000256" key="4">
    <source>
        <dbReference type="SAM" id="MobiDB-lite"/>
    </source>
</evidence>
<dbReference type="InterPro" id="IPR015854">
    <property type="entry name" value="ABC_transpr_LolD-like"/>
</dbReference>
<dbReference type="InterPro" id="IPR003593">
    <property type="entry name" value="AAA+_ATPase"/>
</dbReference>
<feature type="domain" description="ABC transporter" evidence="5">
    <location>
        <begin position="36"/>
        <end position="266"/>
    </location>
</feature>
<dbReference type="InterPro" id="IPR017911">
    <property type="entry name" value="MacB-like_ATP-bd"/>
</dbReference>
<dbReference type="SMART" id="SM00382">
    <property type="entry name" value="AAA"/>
    <property type="match status" value="1"/>
</dbReference>
<evidence type="ECO:0000256" key="2">
    <source>
        <dbReference type="ARBA" id="ARBA00022741"/>
    </source>
</evidence>
<dbReference type="CDD" id="cd03255">
    <property type="entry name" value="ABC_MJ0796_LolCDE_FtsE"/>
    <property type="match status" value="1"/>
</dbReference>